<protein>
    <recommendedName>
        <fullName evidence="2">Anti-sigma K factor RskA C-terminal domain-containing protein</fullName>
    </recommendedName>
</protein>
<feature type="transmembrane region" description="Helical" evidence="1">
    <location>
        <begin position="102"/>
        <end position="121"/>
    </location>
</feature>
<keyword evidence="1" id="KW-0472">Membrane</keyword>
<comment type="caution">
    <text evidence="3">The sequence shown here is derived from an EMBL/GenBank/DDBJ whole genome shotgun (WGS) entry which is preliminary data.</text>
</comment>
<dbReference type="InterPro" id="IPR018764">
    <property type="entry name" value="RskA_C"/>
</dbReference>
<name>A0A4R6AMZ2_9RHOB</name>
<dbReference type="Pfam" id="PF10099">
    <property type="entry name" value="RskA_C"/>
    <property type="match status" value="1"/>
</dbReference>
<evidence type="ECO:0000313" key="3">
    <source>
        <dbReference type="EMBL" id="TDL84684.1"/>
    </source>
</evidence>
<dbReference type="GO" id="GO:0005886">
    <property type="term" value="C:plasma membrane"/>
    <property type="evidence" value="ECO:0007669"/>
    <property type="project" value="InterPro"/>
</dbReference>
<feature type="domain" description="Anti-sigma K factor RskA C-terminal" evidence="2">
    <location>
        <begin position="122"/>
        <end position="230"/>
    </location>
</feature>
<proteinExistence type="predicted"/>
<dbReference type="Proteomes" id="UP000294562">
    <property type="component" value="Unassembled WGS sequence"/>
</dbReference>
<keyword evidence="1" id="KW-0812">Transmembrane</keyword>
<evidence type="ECO:0000259" key="2">
    <source>
        <dbReference type="Pfam" id="PF10099"/>
    </source>
</evidence>
<dbReference type="OrthoDB" id="9816387at2"/>
<dbReference type="InterPro" id="IPR051474">
    <property type="entry name" value="Anti-sigma-K/W_factor"/>
</dbReference>
<accession>A0A4R6AMZ2</accession>
<dbReference type="PANTHER" id="PTHR37461:SF1">
    <property type="entry name" value="ANTI-SIGMA-K FACTOR RSKA"/>
    <property type="match status" value="1"/>
</dbReference>
<dbReference type="RefSeq" id="WP_133344105.1">
    <property type="nucleotide sequence ID" value="NZ_SMZO01000060.1"/>
</dbReference>
<dbReference type="EMBL" id="SMZO01000060">
    <property type="protein sequence ID" value="TDL84684.1"/>
    <property type="molecule type" value="Genomic_DNA"/>
</dbReference>
<evidence type="ECO:0000313" key="4">
    <source>
        <dbReference type="Proteomes" id="UP000294562"/>
    </source>
</evidence>
<gene>
    <name evidence="3" type="ORF">E2L05_17470</name>
</gene>
<keyword evidence="4" id="KW-1185">Reference proteome</keyword>
<keyword evidence="1" id="KW-1133">Transmembrane helix</keyword>
<dbReference type="GO" id="GO:0006417">
    <property type="term" value="P:regulation of translation"/>
    <property type="evidence" value="ECO:0007669"/>
    <property type="project" value="TreeGrafter"/>
</dbReference>
<dbReference type="AlphaFoldDB" id="A0A4R6AMZ2"/>
<organism evidence="3 4">
    <name type="scientific">Meridianimarinicoccus aquatilis</name>
    <dbReference type="NCBI Taxonomy" id="2552766"/>
    <lineage>
        <taxon>Bacteria</taxon>
        <taxon>Pseudomonadati</taxon>
        <taxon>Pseudomonadota</taxon>
        <taxon>Alphaproteobacteria</taxon>
        <taxon>Rhodobacterales</taxon>
        <taxon>Paracoccaceae</taxon>
        <taxon>Meridianimarinicoccus</taxon>
    </lineage>
</organism>
<evidence type="ECO:0000256" key="1">
    <source>
        <dbReference type="SAM" id="Phobius"/>
    </source>
</evidence>
<dbReference type="PANTHER" id="PTHR37461">
    <property type="entry name" value="ANTI-SIGMA-K FACTOR RSKA"/>
    <property type="match status" value="1"/>
</dbReference>
<dbReference type="GO" id="GO:0016989">
    <property type="term" value="F:sigma factor antagonist activity"/>
    <property type="evidence" value="ECO:0007669"/>
    <property type="project" value="TreeGrafter"/>
</dbReference>
<reference evidence="3 4" key="1">
    <citation type="submission" date="2019-03" db="EMBL/GenBank/DDBJ databases">
        <title>Rhodobacteraceae bacterium SM1902, a new member of the family Rhodobacteraceae isolated from Yantai.</title>
        <authorList>
            <person name="Sun Y."/>
        </authorList>
    </citation>
    <scope>NUCLEOTIDE SEQUENCE [LARGE SCALE GENOMIC DNA]</scope>
    <source>
        <strain evidence="3 4">SM1902</strain>
    </source>
</reference>
<sequence>MTDTPDTDRGSVGGPRLSEEDRALAAEYVLRLLEPAEHADFEQRLGFSRELRDEVAMWQAHFGEVAETEVQPIAPRPQAKATLMRSLFEVEKKVSFWRAAGLWQGLAALSFGAVGVMGYLLTTQQEMPAPLLVGEISAQDDSLRLLVLYDGADGTLRITRTDGVSRPGRVLELWAHGPDDPPQSLGLLDASAQGVVKVPPALRNSPSDLILGISDEPAGGSPTGRPTGEIMAIGSLADL</sequence>